<proteinExistence type="predicted"/>
<evidence type="ECO:0000313" key="2">
    <source>
        <dbReference type="EMBL" id="KAK4458009.1"/>
    </source>
</evidence>
<gene>
    <name evidence="2" type="ORF">QBC42DRAFT_316433</name>
</gene>
<feature type="region of interest" description="Disordered" evidence="1">
    <location>
        <begin position="365"/>
        <end position="384"/>
    </location>
</feature>
<keyword evidence="3" id="KW-1185">Reference proteome</keyword>
<protein>
    <submittedName>
        <fullName evidence="2">Uncharacterized protein</fullName>
    </submittedName>
</protein>
<dbReference type="EMBL" id="MU865087">
    <property type="protein sequence ID" value="KAK4458009.1"/>
    <property type="molecule type" value="Genomic_DNA"/>
</dbReference>
<evidence type="ECO:0000256" key="1">
    <source>
        <dbReference type="SAM" id="MobiDB-lite"/>
    </source>
</evidence>
<evidence type="ECO:0000313" key="3">
    <source>
        <dbReference type="Proteomes" id="UP001321749"/>
    </source>
</evidence>
<comment type="caution">
    <text evidence="2">The sequence shown here is derived from an EMBL/GenBank/DDBJ whole genome shotgun (WGS) entry which is preliminary data.</text>
</comment>
<sequence>MCFQEFIAYQCAHRSVTVVRPCPLTTTGHNFPVCQNQPVKQHFATTMCAPCEREMHSRWVLIREWEHHWLHDRGACGCNVKFPTPYAAPRTVGGNDKTLVGGKGKEAESRIPPLFQESVTESGERHVEIRLPGQYAVEWLTDHRRLHEQGRCMCNTGFGSVIPLIPEEAIGSTARVTLFGWRRMEDDITVARSQRTGQQIIDTTPIAANDSAILAARARPTASAPTLPAYPSYATAETYTDSIPAGAIPWATTAEILTSQPHVSAGPGPYRTPGLDYSWPSVAGHHPNPDPHRVADAPRQIICGVPIGAGPEGLESHMPSWGHCSLRRSEACQTRKTRKTYNTSSDNNTTESYNNFMYEADVEAGGSNVQGCGGSGGRRHSYST</sequence>
<accession>A0AAV9HCQ3</accession>
<reference evidence="2" key="2">
    <citation type="submission" date="2023-06" db="EMBL/GenBank/DDBJ databases">
        <authorList>
            <consortium name="Lawrence Berkeley National Laboratory"/>
            <person name="Mondo S.J."/>
            <person name="Hensen N."/>
            <person name="Bonometti L."/>
            <person name="Westerberg I."/>
            <person name="Brannstrom I.O."/>
            <person name="Guillou S."/>
            <person name="Cros-Aarteil S."/>
            <person name="Calhoun S."/>
            <person name="Haridas S."/>
            <person name="Kuo A."/>
            <person name="Pangilinan J."/>
            <person name="Riley R."/>
            <person name="Labutti K."/>
            <person name="Andreopoulos B."/>
            <person name="Lipzen A."/>
            <person name="Chen C."/>
            <person name="Yanf M."/>
            <person name="Daum C."/>
            <person name="Ng V."/>
            <person name="Clum A."/>
            <person name="Steindorff A."/>
            <person name="Ohm R."/>
            <person name="Martin F."/>
            <person name="Silar P."/>
            <person name="Natvig D."/>
            <person name="Lalanne C."/>
            <person name="Gautier V."/>
            <person name="Ament-Velasquez S.L."/>
            <person name="Kruys A."/>
            <person name="Hutchinson M.I."/>
            <person name="Powell A.J."/>
            <person name="Barry K."/>
            <person name="Miller A.N."/>
            <person name="Grigoriev I.V."/>
            <person name="Debuchy R."/>
            <person name="Gladieux P."/>
            <person name="Thoren M.H."/>
            <person name="Johannesson H."/>
        </authorList>
    </citation>
    <scope>NUCLEOTIDE SEQUENCE</scope>
    <source>
        <strain evidence="2">PSN324</strain>
    </source>
</reference>
<organism evidence="2 3">
    <name type="scientific">Cladorrhinum samala</name>
    <dbReference type="NCBI Taxonomy" id="585594"/>
    <lineage>
        <taxon>Eukaryota</taxon>
        <taxon>Fungi</taxon>
        <taxon>Dikarya</taxon>
        <taxon>Ascomycota</taxon>
        <taxon>Pezizomycotina</taxon>
        <taxon>Sordariomycetes</taxon>
        <taxon>Sordariomycetidae</taxon>
        <taxon>Sordariales</taxon>
        <taxon>Podosporaceae</taxon>
        <taxon>Cladorrhinum</taxon>
    </lineage>
</organism>
<dbReference type="AlphaFoldDB" id="A0AAV9HCQ3"/>
<name>A0AAV9HCQ3_9PEZI</name>
<dbReference type="Proteomes" id="UP001321749">
    <property type="component" value="Unassembled WGS sequence"/>
</dbReference>
<reference evidence="2" key="1">
    <citation type="journal article" date="2023" name="Mol. Phylogenet. Evol.">
        <title>Genome-scale phylogeny and comparative genomics of the fungal order Sordariales.</title>
        <authorList>
            <person name="Hensen N."/>
            <person name="Bonometti L."/>
            <person name="Westerberg I."/>
            <person name="Brannstrom I.O."/>
            <person name="Guillou S."/>
            <person name="Cros-Aarteil S."/>
            <person name="Calhoun S."/>
            <person name="Haridas S."/>
            <person name="Kuo A."/>
            <person name="Mondo S."/>
            <person name="Pangilinan J."/>
            <person name="Riley R."/>
            <person name="LaButti K."/>
            <person name="Andreopoulos B."/>
            <person name="Lipzen A."/>
            <person name="Chen C."/>
            <person name="Yan M."/>
            <person name="Daum C."/>
            <person name="Ng V."/>
            <person name="Clum A."/>
            <person name="Steindorff A."/>
            <person name="Ohm R.A."/>
            <person name="Martin F."/>
            <person name="Silar P."/>
            <person name="Natvig D.O."/>
            <person name="Lalanne C."/>
            <person name="Gautier V."/>
            <person name="Ament-Velasquez S.L."/>
            <person name="Kruys A."/>
            <person name="Hutchinson M.I."/>
            <person name="Powell A.J."/>
            <person name="Barry K."/>
            <person name="Miller A.N."/>
            <person name="Grigoriev I.V."/>
            <person name="Debuchy R."/>
            <person name="Gladieux P."/>
            <person name="Hiltunen Thoren M."/>
            <person name="Johannesson H."/>
        </authorList>
    </citation>
    <scope>NUCLEOTIDE SEQUENCE</scope>
    <source>
        <strain evidence="2">PSN324</strain>
    </source>
</reference>